<reference evidence="1" key="1">
    <citation type="journal article" date="2010" name="Science">
        <title>Plasticity of animal genome architecture unmasked by rapid evolution of a pelagic tunicate.</title>
        <authorList>
            <person name="Denoeud F."/>
            <person name="Henriet S."/>
            <person name="Mungpakdee S."/>
            <person name="Aury J.M."/>
            <person name="Da Silva C."/>
            <person name="Brinkmann H."/>
            <person name="Mikhaleva J."/>
            <person name="Olsen L.C."/>
            <person name="Jubin C."/>
            <person name="Canestro C."/>
            <person name="Bouquet J.M."/>
            <person name="Danks G."/>
            <person name="Poulain J."/>
            <person name="Campsteijn C."/>
            <person name="Adamski M."/>
            <person name="Cross I."/>
            <person name="Yadetie F."/>
            <person name="Muffato M."/>
            <person name="Louis A."/>
            <person name="Butcher S."/>
            <person name="Tsagkogeorga G."/>
            <person name="Konrad A."/>
            <person name="Singh S."/>
            <person name="Jensen M.F."/>
            <person name="Cong E.H."/>
            <person name="Eikeseth-Otteraa H."/>
            <person name="Noel B."/>
            <person name="Anthouard V."/>
            <person name="Porcel B.M."/>
            <person name="Kachouri-Lafond R."/>
            <person name="Nishino A."/>
            <person name="Ugolini M."/>
            <person name="Chourrout P."/>
            <person name="Nishida H."/>
            <person name="Aasland R."/>
            <person name="Huzurbazar S."/>
            <person name="Westhof E."/>
            <person name="Delsuc F."/>
            <person name="Lehrach H."/>
            <person name="Reinhardt R."/>
            <person name="Weissenbach J."/>
            <person name="Roy S.W."/>
            <person name="Artiguenave F."/>
            <person name="Postlethwait J.H."/>
            <person name="Manak J.R."/>
            <person name="Thompson E.M."/>
            <person name="Jaillon O."/>
            <person name="Du Pasquier L."/>
            <person name="Boudinot P."/>
            <person name="Liberles D.A."/>
            <person name="Volff J.N."/>
            <person name="Philippe H."/>
            <person name="Lenhard B."/>
            <person name="Roest Crollius H."/>
            <person name="Wincker P."/>
            <person name="Chourrout D."/>
        </authorList>
    </citation>
    <scope>NUCLEOTIDE SEQUENCE [LARGE SCALE GENOMIC DNA]</scope>
</reference>
<dbReference type="AlphaFoldDB" id="E4YK20"/>
<protein>
    <submittedName>
        <fullName evidence="1">Uncharacterized protein</fullName>
    </submittedName>
</protein>
<sequence>MRSISPFCKDNKIFLWVRETCLTIDHDGVTNFLPNMNYLTSYLVCQLREAKVVTLKNTEVAVVFMLRNISAITSSINRLVPPYALDQVVVSLPESKEFILLNGSELEGSDVFTKFQDYAYLPSGLIEILPKPFEFNPPSSNKSWPEFWKHICSKTTDISRRSYCASFASSSPSNDDAEENLKTVLNISELNKVALLNLLKSGKVMNCVSREDIRNYSLRPRPDNEESAISTAAESGDRVILPGQCSYILMWKGRRSIYRRNYNLEPRAENRQFYNNKQATSISTNYLCEADLLTLASNDRNKTIDDAPVGIIEIAPKKISSIENVVTKDITLASWINVDLWNPFYSISRITNNKILKVWNKLYEATLTRLENKLSRRGDRLHNNMELVSLMVEMNGRSVPRTRDFKNIVLDRGHSDNDEHIGWINSLIKIMNKLIESQQADHSNFLLNQVARGASCFSVIQNVARMENSIPFNWCPVSGDNSSSKNEKLERIYWIIQNLRLNRIWSTLVNYQIENESFCRAPAKSFDCHHKNIACMGKIAAWLGAYDFDIDNCCKSSCENLKHEDVGAISLQRKRQKLSSNNETAAKFEIDTRESMTALSVLNTCTDNTDENSITDLSLSRPVELLGDVKINLNTLNQKD</sequence>
<dbReference type="Proteomes" id="UP000011014">
    <property type="component" value="Unassembled WGS sequence"/>
</dbReference>
<gene>
    <name evidence="1" type="ORF">GSOID_T00028299001</name>
</gene>
<organism evidence="1">
    <name type="scientific">Oikopleura dioica</name>
    <name type="common">Tunicate</name>
    <dbReference type="NCBI Taxonomy" id="34765"/>
    <lineage>
        <taxon>Eukaryota</taxon>
        <taxon>Metazoa</taxon>
        <taxon>Chordata</taxon>
        <taxon>Tunicata</taxon>
        <taxon>Appendicularia</taxon>
        <taxon>Copelata</taxon>
        <taxon>Oikopleuridae</taxon>
        <taxon>Oikopleura</taxon>
    </lineage>
</organism>
<accession>E4YK20</accession>
<dbReference type="EMBL" id="FN654684">
    <property type="protein sequence ID" value="CBY35831.1"/>
    <property type="molecule type" value="Genomic_DNA"/>
</dbReference>
<name>E4YK20_OIKDI</name>
<proteinExistence type="predicted"/>
<evidence type="ECO:0000313" key="1">
    <source>
        <dbReference type="EMBL" id="CBY35831.1"/>
    </source>
</evidence>